<dbReference type="EMBL" id="JAGHKP010000001">
    <property type="protein sequence ID" value="MBO9151892.1"/>
    <property type="molecule type" value="Genomic_DNA"/>
</dbReference>
<protein>
    <submittedName>
        <fullName evidence="1">Uncharacterized protein</fullName>
    </submittedName>
</protein>
<dbReference type="RefSeq" id="WP_209144523.1">
    <property type="nucleotide sequence ID" value="NZ_JAGHKP010000001.1"/>
</dbReference>
<reference evidence="2" key="1">
    <citation type="submission" date="2021-03" db="EMBL/GenBank/DDBJ databases">
        <title>Assistant Professor.</title>
        <authorList>
            <person name="Huq M.A."/>
        </authorList>
    </citation>
    <scope>NUCLEOTIDE SEQUENCE [LARGE SCALE GENOMIC DNA]</scope>
    <source>
        <strain evidence="2">MAH-28</strain>
    </source>
</reference>
<evidence type="ECO:0000313" key="1">
    <source>
        <dbReference type="EMBL" id="MBO9151892.1"/>
    </source>
</evidence>
<accession>A0ABS3YB36</accession>
<proteinExistence type="predicted"/>
<dbReference type="Proteomes" id="UP000679126">
    <property type="component" value="Unassembled WGS sequence"/>
</dbReference>
<sequence length="94" mass="10676">MEKLEHLHKIQLATSAIDYMSTKIQLSMMSFAGSSYGELAKRHAEKLEEITEQLKPILNNLGDFLNNHDMTDSLDERITEPAYDILIHGNDTAE</sequence>
<keyword evidence="2" id="KW-1185">Reference proteome</keyword>
<comment type="caution">
    <text evidence="1">The sequence shown here is derived from an EMBL/GenBank/DDBJ whole genome shotgun (WGS) entry which is preliminary data.</text>
</comment>
<name>A0ABS3YB36_9BACT</name>
<evidence type="ECO:0000313" key="2">
    <source>
        <dbReference type="Proteomes" id="UP000679126"/>
    </source>
</evidence>
<organism evidence="1 2">
    <name type="scientific">Chitinophaga chungangae</name>
    <dbReference type="NCBI Taxonomy" id="2821488"/>
    <lineage>
        <taxon>Bacteria</taxon>
        <taxon>Pseudomonadati</taxon>
        <taxon>Bacteroidota</taxon>
        <taxon>Chitinophagia</taxon>
        <taxon>Chitinophagales</taxon>
        <taxon>Chitinophagaceae</taxon>
        <taxon>Chitinophaga</taxon>
    </lineage>
</organism>
<gene>
    <name evidence="1" type="ORF">J7I43_06710</name>
</gene>